<comment type="caution">
    <text evidence="1">The sequence shown here is derived from an EMBL/GenBank/DDBJ whole genome shotgun (WGS) entry which is preliminary data.</text>
</comment>
<organism evidence="1 2">
    <name type="scientific">Ensete ventricosum</name>
    <name type="common">Abyssinian banana</name>
    <name type="synonym">Musa ensete</name>
    <dbReference type="NCBI Taxonomy" id="4639"/>
    <lineage>
        <taxon>Eukaryota</taxon>
        <taxon>Viridiplantae</taxon>
        <taxon>Streptophyta</taxon>
        <taxon>Embryophyta</taxon>
        <taxon>Tracheophyta</taxon>
        <taxon>Spermatophyta</taxon>
        <taxon>Magnoliopsida</taxon>
        <taxon>Liliopsida</taxon>
        <taxon>Zingiberales</taxon>
        <taxon>Musaceae</taxon>
        <taxon>Ensete</taxon>
    </lineage>
</organism>
<dbReference type="Proteomes" id="UP000287651">
    <property type="component" value="Unassembled WGS sequence"/>
</dbReference>
<dbReference type="PANTHER" id="PTHR33240:SF8">
    <property type="entry name" value="OS03G0439900 PROTEIN"/>
    <property type="match status" value="1"/>
</dbReference>
<evidence type="ECO:0008006" key="3">
    <source>
        <dbReference type="Google" id="ProtNLM"/>
    </source>
</evidence>
<dbReference type="EMBL" id="AMZH03024712">
    <property type="protein sequence ID" value="RRT35647.1"/>
    <property type="molecule type" value="Genomic_DNA"/>
</dbReference>
<protein>
    <recommendedName>
        <fullName evidence="3">Retrotransposon gag domain-containing protein</fullName>
    </recommendedName>
</protein>
<dbReference type="InterPro" id="IPR021109">
    <property type="entry name" value="Peptidase_aspartic_dom_sf"/>
</dbReference>
<dbReference type="Gene3D" id="2.40.70.10">
    <property type="entry name" value="Acid Proteases"/>
    <property type="match status" value="1"/>
</dbReference>
<evidence type="ECO:0000313" key="1">
    <source>
        <dbReference type="EMBL" id="RRT35647.1"/>
    </source>
</evidence>
<proteinExistence type="predicted"/>
<accession>A0A426X840</accession>
<sequence>MATSASIHSFDQLMREFEANILASTRPKPAATSQLGMRQKEGKPLGLYLARFMREIGAIPDDRATTHVLEEKNGESQACHPPALQRPAQFYLKNGDSQAGFQRDYGHDTEECYDLKNQIEDLIRWGHLDRFVRRLRESSLRLKGPVEKQICVIVGGPTASDDSSSTRKVYARAEVHKRPYARGDPGITFESEGEYPNHNDALVITPCVANTRVKCIMIDTGSSADILYFDAFLKLDMINRDLVPMASTLTRFTRDAATLVGIAILPMTFDDEPRTKTLMVSFVVVELPSAYDVIIRRSTLNNLRPVISTYHRNIKFQPALGLRRSGATPESRDDATWW</sequence>
<dbReference type="AlphaFoldDB" id="A0A426X840"/>
<evidence type="ECO:0000313" key="2">
    <source>
        <dbReference type="Proteomes" id="UP000287651"/>
    </source>
</evidence>
<dbReference type="PANTHER" id="PTHR33240">
    <property type="entry name" value="OS08G0508500 PROTEIN"/>
    <property type="match status" value="1"/>
</dbReference>
<gene>
    <name evidence="1" type="ORF">B296_00040626</name>
</gene>
<reference evidence="1 2" key="1">
    <citation type="journal article" date="2014" name="Agronomy (Basel)">
        <title>A Draft Genome Sequence for Ensete ventricosum, the Drought-Tolerant Tree Against Hunger.</title>
        <authorList>
            <person name="Harrison J."/>
            <person name="Moore K.A."/>
            <person name="Paszkiewicz K."/>
            <person name="Jones T."/>
            <person name="Grant M."/>
            <person name="Ambacheew D."/>
            <person name="Muzemil S."/>
            <person name="Studholme D.J."/>
        </authorList>
    </citation>
    <scope>NUCLEOTIDE SEQUENCE [LARGE SCALE GENOMIC DNA]</scope>
</reference>
<name>A0A426X840_ENSVE</name>